<keyword evidence="1" id="KW-0812">Transmembrane</keyword>
<feature type="transmembrane region" description="Helical" evidence="1">
    <location>
        <begin position="128"/>
        <end position="146"/>
    </location>
</feature>
<dbReference type="RefSeq" id="WP_188615614.1">
    <property type="nucleotide sequence ID" value="NZ_BMJT01000010.1"/>
</dbReference>
<dbReference type="PANTHER" id="PTHR36435">
    <property type="entry name" value="SLR1288 PROTEIN"/>
    <property type="match status" value="1"/>
</dbReference>
<feature type="transmembrane region" description="Helical" evidence="1">
    <location>
        <begin position="87"/>
        <end position="108"/>
    </location>
</feature>
<feature type="domain" description="CAAX prenyl protease 2/Lysostaphin resistance protein A-like" evidence="2">
    <location>
        <begin position="134"/>
        <end position="218"/>
    </location>
</feature>
<feature type="transmembrane region" description="Helical" evidence="1">
    <location>
        <begin position="206"/>
        <end position="227"/>
    </location>
</feature>
<evidence type="ECO:0000256" key="1">
    <source>
        <dbReference type="SAM" id="Phobius"/>
    </source>
</evidence>
<dbReference type="InterPro" id="IPR003675">
    <property type="entry name" value="Rce1/LyrA-like_dom"/>
</dbReference>
<evidence type="ECO:0000313" key="3">
    <source>
        <dbReference type="EMBL" id="GGG31097.1"/>
    </source>
</evidence>
<feature type="transmembrane region" description="Helical" evidence="1">
    <location>
        <begin position="167"/>
        <end position="200"/>
    </location>
</feature>
<protein>
    <recommendedName>
        <fullName evidence="2">CAAX prenyl protease 2/Lysostaphin resistance protein A-like domain-containing protein</fullName>
    </recommendedName>
</protein>
<dbReference type="Proteomes" id="UP000616608">
    <property type="component" value="Unassembled WGS sequence"/>
</dbReference>
<proteinExistence type="predicted"/>
<dbReference type="EMBL" id="BMJT01000010">
    <property type="protein sequence ID" value="GGG31097.1"/>
    <property type="molecule type" value="Genomic_DNA"/>
</dbReference>
<reference evidence="3" key="2">
    <citation type="submission" date="2020-09" db="EMBL/GenBank/DDBJ databases">
        <authorList>
            <person name="Sun Q."/>
            <person name="Zhou Y."/>
        </authorList>
    </citation>
    <scope>NUCLEOTIDE SEQUENCE</scope>
    <source>
        <strain evidence="3">CGMCC 1.15760</strain>
    </source>
</reference>
<dbReference type="GO" id="GO:0004175">
    <property type="term" value="F:endopeptidase activity"/>
    <property type="evidence" value="ECO:0007669"/>
    <property type="project" value="UniProtKB-ARBA"/>
</dbReference>
<name>A0A917GA39_9BACI</name>
<dbReference type="AlphaFoldDB" id="A0A917GA39"/>
<dbReference type="Pfam" id="PF02517">
    <property type="entry name" value="Rce1-like"/>
    <property type="match status" value="1"/>
</dbReference>
<gene>
    <name evidence="3" type="ORF">GCM10007425_27180</name>
</gene>
<dbReference type="PANTHER" id="PTHR36435:SF6">
    <property type="entry name" value="ABORTIVE INFECTION PROTEIN"/>
    <property type="match status" value="1"/>
</dbReference>
<dbReference type="InterPro" id="IPR052710">
    <property type="entry name" value="CAAX_protease"/>
</dbReference>
<comment type="caution">
    <text evidence="3">The sequence shown here is derived from an EMBL/GenBank/DDBJ whole genome shotgun (WGS) entry which is preliminary data.</text>
</comment>
<feature type="transmembrane region" description="Helical" evidence="1">
    <location>
        <begin position="12"/>
        <end position="33"/>
    </location>
</feature>
<keyword evidence="1" id="KW-0472">Membrane</keyword>
<reference evidence="3" key="1">
    <citation type="journal article" date="2014" name="Int. J. Syst. Evol. Microbiol.">
        <title>Complete genome sequence of Corynebacterium casei LMG S-19264T (=DSM 44701T), isolated from a smear-ripened cheese.</title>
        <authorList>
            <consortium name="US DOE Joint Genome Institute (JGI-PGF)"/>
            <person name="Walter F."/>
            <person name="Albersmeier A."/>
            <person name="Kalinowski J."/>
            <person name="Ruckert C."/>
        </authorList>
    </citation>
    <scope>NUCLEOTIDE SEQUENCE</scope>
    <source>
        <strain evidence="3">CGMCC 1.15760</strain>
    </source>
</reference>
<keyword evidence="4" id="KW-1185">Reference proteome</keyword>
<keyword evidence="1" id="KW-1133">Transmembrane helix</keyword>
<feature type="transmembrane region" description="Helical" evidence="1">
    <location>
        <begin position="45"/>
        <end position="66"/>
    </location>
</feature>
<accession>A0A917GA39</accession>
<sequence length="242" mass="27135">MEQNYHYKKHFITAMLVIAVYAVVMQLLPILIIKPAQTLLASTTINPGGFSIVICALLALVICLWLTRDKEYWASVFTKPREPFSTVVLWGVIGFVLVLIGQGLAALIEVKFLGIPTGSQNTADIVEAAKVAPSLLLVVTVIGPILEEFVFRRSIFGVLLKPTNYLIAALISSLMFAVIHLEFTHLLVYAVSGFVFSFVYYKTRSIWTPIIAHVLLNSFVSIVNLNVDKIDMIQQQWIIWFY</sequence>
<organism evidence="3 4">
    <name type="scientific">Lysinibacillus alkalisoli</name>
    <dbReference type="NCBI Taxonomy" id="1911548"/>
    <lineage>
        <taxon>Bacteria</taxon>
        <taxon>Bacillati</taxon>
        <taxon>Bacillota</taxon>
        <taxon>Bacilli</taxon>
        <taxon>Bacillales</taxon>
        <taxon>Bacillaceae</taxon>
        <taxon>Lysinibacillus</taxon>
    </lineage>
</organism>
<dbReference type="GO" id="GO:0080120">
    <property type="term" value="P:CAAX-box protein maturation"/>
    <property type="evidence" value="ECO:0007669"/>
    <property type="project" value="UniProtKB-ARBA"/>
</dbReference>
<evidence type="ECO:0000313" key="4">
    <source>
        <dbReference type="Proteomes" id="UP000616608"/>
    </source>
</evidence>
<evidence type="ECO:0000259" key="2">
    <source>
        <dbReference type="Pfam" id="PF02517"/>
    </source>
</evidence>